<keyword evidence="3" id="KW-1185">Reference proteome</keyword>
<sequence length="186" mass="20069">MRAAELRFWLMVTLAFVLTQPGSIAFANWDAPYGFYKDLSVWLSSSAGGLLLVIAYGLYEWKREKLGCANIILATVIVVLATIIGYRAELALGGEMGYGSGNIVLFVIGGLIGFVLSIMLLPVSLPYALTGDLYYPYDRPLAVAWVVMIIIAAILLAAYIKARKEEKLMEPEGRGPSVSSSGQGGP</sequence>
<dbReference type="EMBL" id="LR881183">
    <property type="protein sequence ID" value="CAD5244105.1"/>
    <property type="molecule type" value="Genomic_DNA"/>
</dbReference>
<organism evidence="2 3">
    <name type="scientific">Thermococcus camini</name>
    <dbReference type="NCBI Taxonomy" id="2016373"/>
    <lineage>
        <taxon>Archaea</taxon>
        <taxon>Methanobacteriati</taxon>
        <taxon>Methanobacteriota</taxon>
        <taxon>Thermococci</taxon>
        <taxon>Thermococcales</taxon>
        <taxon>Thermococcaceae</taxon>
        <taxon>Thermococcus</taxon>
    </lineage>
</organism>
<reference evidence="2 3" key="1">
    <citation type="submission" date="2020-09" db="EMBL/GenBank/DDBJ databases">
        <authorList>
            <person name="Courtine D."/>
        </authorList>
    </citation>
    <scope>NUCLEOTIDE SEQUENCE [LARGE SCALE GENOMIC DNA]</scope>
    <source>
        <strain evidence="2 3">IRI35c</strain>
    </source>
</reference>
<feature type="transmembrane region" description="Helical" evidence="1">
    <location>
        <begin position="41"/>
        <end position="59"/>
    </location>
</feature>
<keyword evidence="1" id="KW-1133">Transmembrane helix</keyword>
<gene>
    <name evidence="2" type="ORF">TIRI35C_0951</name>
</gene>
<accession>A0A7G2D6C8</accession>
<dbReference type="GeneID" id="58918692"/>
<dbReference type="AlphaFoldDB" id="A0A7G2D6C8"/>
<protein>
    <submittedName>
        <fullName evidence="2">Uncharacterized protein</fullName>
    </submittedName>
</protein>
<dbReference type="RefSeq" id="WP_246454684.1">
    <property type="nucleotide sequence ID" value="NZ_LR881183.1"/>
</dbReference>
<feature type="transmembrane region" description="Helical" evidence="1">
    <location>
        <begin position="66"/>
        <end position="88"/>
    </location>
</feature>
<dbReference type="KEGG" id="tcq:TIRI35C_0951"/>
<dbReference type="Proteomes" id="UP000516304">
    <property type="component" value="Chromosome TIRI35C"/>
</dbReference>
<evidence type="ECO:0000313" key="3">
    <source>
        <dbReference type="Proteomes" id="UP000516304"/>
    </source>
</evidence>
<proteinExistence type="predicted"/>
<keyword evidence="1" id="KW-0472">Membrane</keyword>
<name>A0A7G2D6C8_9EURY</name>
<keyword evidence="1" id="KW-0812">Transmembrane</keyword>
<feature type="transmembrane region" description="Helical" evidence="1">
    <location>
        <begin position="141"/>
        <end position="160"/>
    </location>
</feature>
<feature type="transmembrane region" description="Helical" evidence="1">
    <location>
        <begin position="103"/>
        <end position="129"/>
    </location>
</feature>
<evidence type="ECO:0000256" key="1">
    <source>
        <dbReference type="SAM" id="Phobius"/>
    </source>
</evidence>
<evidence type="ECO:0000313" key="2">
    <source>
        <dbReference type="EMBL" id="CAD5244105.1"/>
    </source>
</evidence>